<feature type="region of interest" description="Disordered" evidence="1">
    <location>
        <begin position="112"/>
        <end position="133"/>
    </location>
</feature>
<sequence length="312" mass="35515">MHPDNILEFIRYGNVASQIPLVQMQEPPPFVPGDVNAEMRLAQYSVAKRLVMLVPDKALFIVEHNENKYMVQFDPYTCSWGVGHCHHILAARISCGLKTKVKMRKNIMTLQKQEKRKVSRKPGGRKAPRVDNYKDVKPQKNKTKFEDDDDNFEIPVDTPAMPTQQVVNWPTDTLVETKEICTNGILERTLTPVEEGNLIINDEYSRSPNPTIPILKITFKDKHIKIASPTSTIPTASQEFESIWDKYSMPEKNDVVDDINDNDLVLKGHIAMEETTTDTSNCKCNSTSKIHPELCQLPASLDLVLEDKRQNE</sequence>
<evidence type="ECO:0000313" key="2">
    <source>
        <dbReference type="Proteomes" id="UP000887565"/>
    </source>
</evidence>
<name>A0A915L0P9_ROMCU</name>
<evidence type="ECO:0000313" key="3">
    <source>
        <dbReference type="WBParaSite" id="nRc.2.0.1.t44290-RA"/>
    </source>
</evidence>
<accession>A0A915L0P9</accession>
<protein>
    <submittedName>
        <fullName evidence="3">SWIM-type domain-containing protein</fullName>
    </submittedName>
</protein>
<dbReference type="Proteomes" id="UP000887565">
    <property type="component" value="Unplaced"/>
</dbReference>
<reference evidence="3" key="1">
    <citation type="submission" date="2022-11" db="UniProtKB">
        <authorList>
            <consortium name="WormBaseParasite"/>
        </authorList>
    </citation>
    <scope>IDENTIFICATION</scope>
</reference>
<proteinExistence type="predicted"/>
<feature type="compositionally biased region" description="Basic residues" evidence="1">
    <location>
        <begin position="114"/>
        <end position="127"/>
    </location>
</feature>
<organism evidence="2 3">
    <name type="scientific">Romanomermis culicivorax</name>
    <name type="common">Nematode worm</name>
    <dbReference type="NCBI Taxonomy" id="13658"/>
    <lineage>
        <taxon>Eukaryota</taxon>
        <taxon>Metazoa</taxon>
        <taxon>Ecdysozoa</taxon>
        <taxon>Nematoda</taxon>
        <taxon>Enoplea</taxon>
        <taxon>Dorylaimia</taxon>
        <taxon>Mermithida</taxon>
        <taxon>Mermithoidea</taxon>
        <taxon>Mermithidae</taxon>
        <taxon>Romanomermis</taxon>
    </lineage>
</organism>
<keyword evidence="2" id="KW-1185">Reference proteome</keyword>
<evidence type="ECO:0000256" key="1">
    <source>
        <dbReference type="SAM" id="MobiDB-lite"/>
    </source>
</evidence>
<dbReference type="AlphaFoldDB" id="A0A915L0P9"/>
<dbReference type="WBParaSite" id="nRc.2.0.1.t44290-RA">
    <property type="protein sequence ID" value="nRc.2.0.1.t44290-RA"/>
    <property type="gene ID" value="nRc.2.0.1.g44290"/>
</dbReference>